<keyword evidence="3" id="KW-1185">Reference proteome</keyword>
<protein>
    <submittedName>
        <fullName evidence="2">Tagatose-bisphosphate aldolase noncatalytic subunit</fullName>
    </submittedName>
</protein>
<comment type="pathway">
    <text evidence="1">Carbohydrate metabolism.</text>
</comment>
<dbReference type="SUPFAM" id="SSF51569">
    <property type="entry name" value="Aldolase"/>
    <property type="match status" value="1"/>
</dbReference>
<dbReference type="GO" id="GO:0005975">
    <property type="term" value="P:carbohydrate metabolic process"/>
    <property type="evidence" value="ECO:0007669"/>
    <property type="project" value="InterPro"/>
</dbReference>
<dbReference type="Proteomes" id="UP000198307">
    <property type="component" value="Unassembled WGS sequence"/>
</dbReference>
<dbReference type="RefSeq" id="WP_089345422.1">
    <property type="nucleotide sequence ID" value="NZ_CP067129.1"/>
</dbReference>
<dbReference type="PANTHER" id="PTHR32502">
    <property type="entry name" value="N-ACETYLGALACTOSAMINE PERMEASE II COMPONENT-RELATED"/>
    <property type="match status" value="1"/>
</dbReference>
<dbReference type="EMBL" id="FZQB01000015">
    <property type="protein sequence ID" value="SNT76091.1"/>
    <property type="molecule type" value="Genomic_DNA"/>
</dbReference>
<proteinExistence type="predicted"/>
<accession>A0A239Q0J2</accession>
<dbReference type="Gene3D" id="3.20.20.70">
    <property type="entry name" value="Aldolase class I"/>
    <property type="match status" value="1"/>
</dbReference>
<name>A0A239Q0J2_9RHOB</name>
<dbReference type="InterPro" id="IPR050303">
    <property type="entry name" value="GatZ_KbaZ_carbometab"/>
</dbReference>
<dbReference type="GO" id="GO:0009401">
    <property type="term" value="P:phosphoenolpyruvate-dependent sugar phosphotransferase system"/>
    <property type="evidence" value="ECO:0007669"/>
    <property type="project" value="TreeGrafter"/>
</dbReference>
<evidence type="ECO:0000313" key="3">
    <source>
        <dbReference type="Proteomes" id="UP000198307"/>
    </source>
</evidence>
<organism evidence="2 3">
    <name type="scientific">Paracoccus seriniphilus</name>
    <dbReference type="NCBI Taxonomy" id="184748"/>
    <lineage>
        <taxon>Bacteria</taxon>
        <taxon>Pseudomonadati</taxon>
        <taxon>Pseudomonadota</taxon>
        <taxon>Alphaproteobacteria</taxon>
        <taxon>Rhodobacterales</taxon>
        <taxon>Paracoccaceae</taxon>
        <taxon>Paracoccus</taxon>
    </lineage>
</organism>
<dbReference type="OrthoDB" id="1672942at2"/>
<dbReference type="InterPro" id="IPR013785">
    <property type="entry name" value="Aldolase_TIM"/>
</dbReference>
<dbReference type="GO" id="GO:0005886">
    <property type="term" value="C:plasma membrane"/>
    <property type="evidence" value="ECO:0007669"/>
    <property type="project" value="TreeGrafter"/>
</dbReference>
<reference evidence="2 3" key="1">
    <citation type="submission" date="2017-07" db="EMBL/GenBank/DDBJ databases">
        <authorList>
            <person name="Sun Z.S."/>
            <person name="Albrecht U."/>
            <person name="Echele G."/>
            <person name="Lee C.C."/>
        </authorList>
    </citation>
    <scope>NUCLEOTIDE SEQUENCE [LARGE SCALE GENOMIC DNA]</scope>
    <source>
        <strain evidence="2 3">DSM 14827</strain>
    </source>
</reference>
<dbReference type="Pfam" id="PF08013">
    <property type="entry name" value="GatZ_KbaZ-like"/>
    <property type="match status" value="1"/>
</dbReference>
<dbReference type="PIRSF" id="PIRSF009264">
    <property type="entry name" value="TagBP_ald_AgaZ"/>
    <property type="match status" value="1"/>
</dbReference>
<sequence>MSLVHDLIARNRAGEAIGLPCFCTANEHVLRAVLAYAKKTGLPTVIEATCNQVNQNGGYTGMTASDFMSWLNGMAAEIGVPTSQLILGGDHLGPNPWRSEPVDIAMEKARELVKSYVQAGFRKIHLDASMACGGEPNPSFEQIAERAADLCAVAEAHAPDPSKLIYIIGTEVPIPGGETEEPDALDVTSVDRFHDTISTHRAAFMARGLDAAWERIVSVVTQPGVDFGHSSIYPFVPEKARPLSAAILTENGLTFEAHSTDYQSTQALAELVKAHFFFLKVGPELTFRFRQAVWALASIEDQLDVDQPSRIRDIIDEQMTANPGYWQDYYGGSEAELRLLKTHSYSDRIRYYWADERVSAALDRLIKTLETAPAPETVISQAFMGLEFGEIPRSPQELIETHVQRCVQRYFIAAGHEAT</sequence>
<dbReference type="PANTHER" id="PTHR32502:SF12">
    <property type="entry name" value="D-TAGATOSE-1,6-BISPHOSPHATE ALDOLASE SUBUNIT GATZ"/>
    <property type="match status" value="1"/>
</dbReference>
<dbReference type="Gene3D" id="1.10.400.20">
    <property type="entry name" value="putative tagatose 6-phosphate kinase domain like"/>
    <property type="match status" value="1"/>
</dbReference>
<dbReference type="InterPro" id="IPR012062">
    <property type="entry name" value="GatZ/KbaZ-like"/>
</dbReference>
<evidence type="ECO:0000313" key="2">
    <source>
        <dbReference type="EMBL" id="SNT76091.1"/>
    </source>
</evidence>
<gene>
    <name evidence="2" type="ORF">SAMN05444959_11545</name>
</gene>
<evidence type="ECO:0000256" key="1">
    <source>
        <dbReference type="ARBA" id="ARBA00005007"/>
    </source>
</evidence>
<dbReference type="AlphaFoldDB" id="A0A239Q0J2"/>